<evidence type="ECO:0000313" key="8">
    <source>
        <dbReference type="RefSeq" id="XP_022320976.1"/>
    </source>
</evidence>
<evidence type="ECO:0000256" key="1">
    <source>
        <dbReference type="ARBA" id="ARBA00003343"/>
    </source>
</evidence>
<dbReference type="KEGG" id="cvn:111123132"/>
<protein>
    <recommendedName>
        <fullName evidence="3">2'-phosphotransferase</fullName>
        <ecNumber evidence="3">2.7.1.160</ecNumber>
    </recommendedName>
</protein>
<dbReference type="InterPro" id="IPR002745">
    <property type="entry name" value="Ptrans_KptA/Tpt1"/>
</dbReference>
<dbReference type="AlphaFoldDB" id="A0A8B8D2F4"/>
<comment type="catalytic activity">
    <reaction evidence="6">
        <text>2'-phospho-[ligated tRNA] + NAD(+) = mature tRNA + ADP-alpha-D-ribose 1'',2''-cyclic phosphate + nicotinamide</text>
        <dbReference type="Rhea" id="RHEA:23324"/>
        <dbReference type="Rhea" id="RHEA-COMP:11106"/>
        <dbReference type="Rhea" id="RHEA-COMP:11107"/>
        <dbReference type="ChEBI" id="CHEBI:17154"/>
        <dbReference type="ChEBI" id="CHEBI:57540"/>
        <dbReference type="ChEBI" id="CHEBI:76596"/>
        <dbReference type="ChEBI" id="CHEBI:82883"/>
        <dbReference type="ChEBI" id="CHEBI:85027"/>
        <dbReference type="EC" id="2.7.1.160"/>
    </reaction>
</comment>
<organism evidence="7 8">
    <name type="scientific">Crassostrea virginica</name>
    <name type="common">Eastern oyster</name>
    <dbReference type="NCBI Taxonomy" id="6565"/>
    <lineage>
        <taxon>Eukaryota</taxon>
        <taxon>Metazoa</taxon>
        <taxon>Spiralia</taxon>
        <taxon>Lophotrochozoa</taxon>
        <taxon>Mollusca</taxon>
        <taxon>Bivalvia</taxon>
        <taxon>Autobranchia</taxon>
        <taxon>Pteriomorphia</taxon>
        <taxon>Ostreida</taxon>
        <taxon>Ostreoidea</taxon>
        <taxon>Ostreidae</taxon>
        <taxon>Crassostrea</taxon>
    </lineage>
</organism>
<dbReference type="Proteomes" id="UP000694844">
    <property type="component" value="Chromosome 3"/>
</dbReference>
<keyword evidence="4" id="KW-0808">Transferase</keyword>
<evidence type="ECO:0000256" key="3">
    <source>
        <dbReference type="ARBA" id="ARBA00012007"/>
    </source>
</evidence>
<evidence type="ECO:0000256" key="4">
    <source>
        <dbReference type="ARBA" id="ARBA00022679"/>
    </source>
</evidence>
<evidence type="ECO:0000313" key="7">
    <source>
        <dbReference type="Proteomes" id="UP000694844"/>
    </source>
</evidence>
<dbReference type="OrthoDB" id="419694at2759"/>
<dbReference type="PANTHER" id="PTHR12684">
    <property type="entry name" value="PUTATIVE PHOSPHOTRANSFERASE"/>
    <property type="match status" value="1"/>
</dbReference>
<name>A0A8B8D2F4_CRAVI</name>
<accession>A0A8B8D2F4</accession>
<dbReference type="GeneID" id="111123132"/>
<proteinExistence type="inferred from homology"/>
<dbReference type="RefSeq" id="XP_022320976.1">
    <property type="nucleotide sequence ID" value="XM_022465268.1"/>
</dbReference>
<reference evidence="8" key="1">
    <citation type="submission" date="2025-08" db="UniProtKB">
        <authorList>
            <consortium name="RefSeq"/>
        </authorList>
    </citation>
    <scope>IDENTIFICATION</scope>
    <source>
        <tissue evidence="8">Whole sample</tissue>
    </source>
</reference>
<dbReference type="Pfam" id="PF01885">
    <property type="entry name" value="PTS_2-RNA"/>
    <property type="match status" value="1"/>
</dbReference>
<sequence length="205" mass="23520">MADVQLSRFLAKILRHEAINRNLDVTEDGFVNVEDILELPEASHKTEEDVRRIVKNDTKGRFSIRTKHGNLQIKATQGHSLKFPKLELKLVVHHTEVRCAIHGTRSRNWNAIKSEGISKMRREYIHFAQGETGVKSGFPPYCDMAIEIDVEKAMRDGIKFYISENDVVLTKGRNGYIPNAYFKKAYKLGTSNSFIILNLYLVETR</sequence>
<evidence type="ECO:0000256" key="5">
    <source>
        <dbReference type="ARBA" id="ARBA00023027"/>
    </source>
</evidence>
<dbReference type="GO" id="GO:0006388">
    <property type="term" value="P:tRNA splicing, via endonucleolytic cleavage and ligation"/>
    <property type="evidence" value="ECO:0007669"/>
    <property type="project" value="TreeGrafter"/>
</dbReference>
<dbReference type="InterPro" id="IPR042081">
    <property type="entry name" value="RNA_2'-PTrans_C"/>
</dbReference>
<keyword evidence="7" id="KW-1185">Reference proteome</keyword>
<dbReference type="PANTHER" id="PTHR12684:SF2">
    <property type="entry name" value="TRNA 2'-PHOSPHOTRANSFERASE 1"/>
    <property type="match status" value="1"/>
</dbReference>
<gene>
    <name evidence="8" type="primary">LOC111123132</name>
</gene>
<comment type="similarity">
    <text evidence="2">Belongs to the KptA/TPT1 family.</text>
</comment>
<dbReference type="Gene3D" id="1.10.10.970">
    <property type="entry name" value="RNA 2'-phosphotransferase, Tpt1/KptA family, N-terminal domain"/>
    <property type="match status" value="1"/>
</dbReference>
<dbReference type="GO" id="GO:0000215">
    <property type="term" value="F:tRNA 2'-phosphotransferase activity"/>
    <property type="evidence" value="ECO:0007669"/>
    <property type="project" value="UniProtKB-EC"/>
</dbReference>
<evidence type="ECO:0000256" key="2">
    <source>
        <dbReference type="ARBA" id="ARBA00009836"/>
    </source>
</evidence>
<dbReference type="InterPro" id="IPR042080">
    <property type="entry name" value="RNA_2'-PTrans_N"/>
</dbReference>
<evidence type="ECO:0000256" key="6">
    <source>
        <dbReference type="ARBA" id="ARBA00047949"/>
    </source>
</evidence>
<dbReference type="Gene3D" id="3.20.170.30">
    <property type="match status" value="1"/>
</dbReference>
<dbReference type="EC" id="2.7.1.160" evidence="3"/>
<comment type="function">
    <text evidence="1">Catalyzes the last step of tRNA splicing, the transfer of the splice junction 2'-phosphate from ligated tRNA to NAD to produce ADP-ribose 1''-2'' cyclic phosphate.</text>
</comment>
<keyword evidence="5" id="KW-0520">NAD</keyword>
<dbReference type="SUPFAM" id="SSF56399">
    <property type="entry name" value="ADP-ribosylation"/>
    <property type="match status" value="1"/>
</dbReference>